<keyword evidence="5" id="KW-0805">Transcription regulation</keyword>
<evidence type="ECO:0000256" key="5">
    <source>
        <dbReference type="ARBA" id="ARBA00023015"/>
    </source>
</evidence>
<dbReference type="InterPro" id="IPR051061">
    <property type="entry name" value="Zinc_finger_trans_reg"/>
</dbReference>
<keyword evidence="6" id="KW-0804">Transcription</keyword>
<evidence type="ECO:0000256" key="3">
    <source>
        <dbReference type="ARBA" id="ARBA00022771"/>
    </source>
</evidence>
<evidence type="ECO:0000256" key="4">
    <source>
        <dbReference type="ARBA" id="ARBA00022833"/>
    </source>
</evidence>
<dbReference type="GO" id="GO:0006357">
    <property type="term" value="P:regulation of transcription by RNA polymerase II"/>
    <property type="evidence" value="ECO:0007669"/>
    <property type="project" value="TreeGrafter"/>
</dbReference>
<dbReference type="GO" id="GO:0008270">
    <property type="term" value="F:zinc ion binding"/>
    <property type="evidence" value="ECO:0007669"/>
    <property type="project" value="UniProtKB-KW"/>
</dbReference>
<feature type="region of interest" description="Disordered" evidence="9">
    <location>
        <begin position="391"/>
        <end position="410"/>
    </location>
</feature>
<dbReference type="AlphaFoldDB" id="A0A6A5Z1X8"/>
<dbReference type="SUPFAM" id="SSF57667">
    <property type="entry name" value="beta-beta-alpha zinc fingers"/>
    <property type="match status" value="1"/>
</dbReference>
<dbReference type="OrthoDB" id="2687452at2759"/>
<keyword evidence="2" id="KW-0479">Metal-binding</keyword>
<dbReference type="SMART" id="SM00355">
    <property type="entry name" value="ZnF_C2H2"/>
    <property type="match status" value="4"/>
</dbReference>
<organism evidence="11 12">
    <name type="scientific">Lophiotrema nucula</name>
    <dbReference type="NCBI Taxonomy" id="690887"/>
    <lineage>
        <taxon>Eukaryota</taxon>
        <taxon>Fungi</taxon>
        <taxon>Dikarya</taxon>
        <taxon>Ascomycota</taxon>
        <taxon>Pezizomycotina</taxon>
        <taxon>Dothideomycetes</taxon>
        <taxon>Pleosporomycetidae</taxon>
        <taxon>Pleosporales</taxon>
        <taxon>Lophiotremataceae</taxon>
        <taxon>Lophiotrema</taxon>
    </lineage>
</organism>
<evidence type="ECO:0000256" key="9">
    <source>
        <dbReference type="SAM" id="MobiDB-lite"/>
    </source>
</evidence>
<evidence type="ECO:0000259" key="10">
    <source>
        <dbReference type="PROSITE" id="PS50157"/>
    </source>
</evidence>
<dbReference type="InterPro" id="IPR036236">
    <property type="entry name" value="Znf_C2H2_sf"/>
</dbReference>
<evidence type="ECO:0000256" key="2">
    <source>
        <dbReference type="ARBA" id="ARBA00022723"/>
    </source>
</evidence>
<proteinExistence type="predicted"/>
<comment type="subcellular location">
    <subcellularLocation>
        <location evidence="1">Nucleus</location>
    </subcellularLocation>
</comment>
<name>A0A6A5Z1X8_9PLEO</name>
<keyword evidence="7" id="KW-0539">Nucleus</keyword>
<dbReference type="PROSITE" id="PS00028">
    <property type="entry name" value="ZINC_FINGER_C2H2_1"/>
    <property type="match status" value="1"/>
</dbReference>
<gene>
    <name evidence="11" type="ORF">BDV96DRAFT_601690</name>
</gene>
<evidence type="ECO:0000256" key="6">
    <source>
        <dbReference type="ARBA" id="ARBA00023163"/>
    </source>
</evidence>
<sequence length="410" mass="46784">MEYAFSQPDDSQFGIDPDFDMDEAVRVWKQLYPCEGDSHDQSIGCEARSESTTLRFDPVIGSSSEVKTLSVTTLLSNQSSPALPPEHSTLGRIASNRTQDGSFKFESGVRVVEDRSSQSKVERLRCTHQGCTYRGTFRRVYELRRHAKKHSNNTKHPCPVVNCNKTFYRDDKLREHINVAHYHDQIATCPITPCNIDSLPLVLLQLHIDEKHSQEADNFYRLGLRASAKNHCLVKTCRWVGLRDTDAMQVHLRSHHVDERNEFSDEIVRAGFDVATCAVVCPICRRKCPSLQEFVDHLDHHLVKDVPHFRAFQRATDLHTDSEQFSWMSWPNPNRVDAACICGYSAERNGSDIEHQLSLLKGDIEIRPHLADLLNLIPAFSKHPIFQDASKSRHRFKKAPESGQATTHLY</sequence>
<evidence type="ECO:0000256" key="7">
    <source>
        <dbReference type="ARBA" id="ARBA00023242"/>
    </source>
</evidence>
<dbReference type="Proteomes" id="UP000799770">
    <property type="component" value="Unassembled WGS sequence"/>
</dbReference>
<protein>
    <recommendedName>
        <fullName evidence="10">C2H2-type domain-containing protein</fullName>
    </recommendedName>
</protein>
<accession>A0A6A5Z1X8</accession>
<dbReference type="InterPro" id="IPR013087">
    <property type="entry name" value="Znf_C2H2_type"/>
</dbReference>
<dbReference type="GO" id="GO:0005634">
    <property type="term" value="C:nucleus"/>
    <property type="evidence" value="ECO:0007669"/>
    <property type="project" value="UniProtKB-SubCell"/>
</dbReference>
<dbReference type="Gene3D" id="3.30.160.60">
    <property type="entry name" value="Classic Zinc Finger"/>
    <property type="match status" value="1"/>
</dbReference>
<keyword evidence="12" id="KW-1185">Reference proteome</keyword>
<evidence type="ECO:0000313" key="11">
    <source>
        <dbReference type="EMBL" id="KAF2112867.1"/>
    </source>
</evidence>
<dbReference type="PROSITE" id="PS50157">
    <property type="entry name" value="ZINC_FINGER_C2H2_2"/>
    <property type="match status" value="1"/>
</dbReference>
<reference evidence="11" key="1">
    <citation type="journal article" date="2020" name="Stud. Mycol.">
        <title>101 Dothideomycetes genomes: a test case for predicting lifestyles and emergence of pathogens.</title>
        <authorList>
            <person name="Haridas S."/>
            <person name="Albert R."/>
            <person name="Binder M."/>
            <person name="Bloem J."/>
            <person name="Labutti K."/>
            <person name="Salamov A."/>
            <person name="Andreopoulos B."/>
            <person name="Baker S."/>
            <person name="Barry K."/>
            <person name="Bills G."/>
            <person name="Bluhm B."/>
            <person name="Cannon C."/>
            <person name="Castanera R."/>
            <person name="Culley D."/>
            <person name="Daum C."/>
            <person name="Ezra D."/>
            <person name="Gonzalez J."/>
            <person name="Henrissat B."/>
            <person name="Kuo A."/>
            <person name="Liang C."/>
            <person name="Lipzen A."/>
            <person name="Lutzoni F."/>
            <person name="Magnuson J."/>
            <person name="Mondo S."/>
            <person name="Nolan M."/>
            <person name="Ohm R."/>
            <person name="Pangilinan J."/>
            <person name="Park H.-J."/>
            <person name="Ramirez L."/>
            <person name="Alfaro M."/>
            <person name="Sun H."/>
            <person name="Tritt A."/>
            <person name="Yoshinaga Y."/>
            <person name="Zwiers L.-H."/>
            <person name="Turgeon B."/>
            <person name="Goodwin S."/>
            <person name="Spatafora J."/>
            <person name="Crous P."/>
            <person name="Grigoriev I."/>
        </authorList>
    </citation>
    <scope>NUCLEOTIDE SEQUENCE</scope>
    <source>
        <strain evidence="11">CBS 627.86</strain>
    </source>
</reference>
<dbReference type="EMBL" id="ML977329">
    <property type="protein sequence ID" value="KAF2112867.1"/>
    <property type="molecule type" value="Genomic_DNA"/>
</dbReference>
<feature type="domain" description="C2H2-type" evidence="10">
    <location>
        <begin position="156"/>
        <end position="186"/>
    </location>
</feature>
<keyword evidence="3 8" id="KW-0863">Zinc-finger</keyword>
<dbReference type="PANTHER" id="PTHR46179:SF13">
    <property type="entry name" value="C2H2-TYPE DOMAIN-CONTAINING PROTEIN"/>
    <property type="match status" value="1"/>
</dbReference>
<dbReference type="PANTHER" id="PTHR46179">
    <property type="entry name" value="ZINC FINGER PROTEIN"/>
    <property type="match status" value="1"/>
</dbReference>
<evidence type="ECO:0000256" key="8">
    <source>
        <dbReference type="PROSITE-ProRule" id="PRU00042"/>
    </source>
</evidence>
<evidence type="ECO:0000256" key="1">
    <source>
        <dbReference type="ARBA" id="ARBA00004123"/>
    </source>
</evidence>
<evidence type="ECO:0000313" key="12">
    <source>
        <dbReference type="Proteomes" id="UP000799770"/>
    </source>
</evidence>
<keyword evidence="4" id="KW-0862">Zinc</keyword>